<gene>
    <name evidence="1" type="ORF">H920_03881</name>
</gene>
<accession>A0A091DWM5</accession>
<dbReference type="EMBL" id="KN121905">
    <property type="protein sequence ID" value="KFO34853.1"/>
    <property type="molecule type" value="Genomic_DNA"/>
</dbReference>
<dbReference type="AlphaFoldDB" id="A0A091DWM5"/>
<evidence type="ECO:0000313" key="2">
    <source>
        <dbReference type="Proteomes" id="UP000028990"/>
    </source>
</evidence>
<proteinExistence type="predicted"/>
<reference evidence="1 2" key="1">
    <citation type="submission" date="2013-11" db="EMBL/GenBank/DDBJ databases">
        <title>The Damaraland mole rat (Fukomys damarensis) genome and evolution of African mole rats.</title>
        <authorList>
            <person name="Gladyshev V.N."/>
            <person name="Fang X."/>
        </authorList>
    </citation>
    <scope>NUCLEOTIDE SEQUENCE [LARGE SCALE GENOMIC DNA]</scope>
    <source>
        <tissue evidence="1">Liver</tissue>
    </source>
</reference>
<dbReference type="Proteomes" id="UP000028990">
    <property type="component" value="Unassembled WGS sequence"/>
</dbReference>
<keyword evidence="2" id="KW-1185">Reference proteome</keyword>
<evidence type="ECO:0000313" key="1">
    <source>
        <dbReference type="EMBL" id="KFO34853.1"/>
    </source>
</evidence>
<sequence length="72" mass="7516">MPNPPGGTGKVAVPGTKTLSNWTVSFSILREIWGGPRNARVPPVHAGDAEASAVVRVTSVLVPSGPRPLTRF</sequence>
<name>A0A091DWM5_FUKDA</name>
<organism evidence="1 2">
    <name type="scientific">Fukomys damarensis</name>
    <name type="common">Damaraland mole rat</name>
    <name type="synonym">Cryptomys damarensis</name>
    <dbReference type="NCBI Taxonomy" id="885580"/>
    <lineage>
        <taxon>Eukaryota</taxon>
        <taxon>Metazoa</taxon>
        <taxon>Chordata</taxon>
        <taxon>Craniata</taxon>
        <taxon>Vertebrata</taxon>
        <taxon>Euteleostomi</taxon>
        <taxon>Mammalia</taxon>
        <taxon>Eutheria</taxon>
        <taxon>Euarchontoglires</taxon>
        <taxon>Glires</taxon>
        <taxon>Rodentia</taxon>
        <taxon>Hystricomorpha</taxon>
        <taxon>Bathyergidae</taxon>
        <taxon>Fukomys</taxon>
    </lineage>
</organism>
<protein>
    <submittedName>
        <fullName evidence="1">Uncharacterized protein</fullName>
    </submittedName>
</protein>